<sequence length="195" mass="20797">MAVCLWVSLSVCGCLSPSVGISLCLWVSLPSVGVHLCLWVSLFVSVSVCGCLCLWVSLCECPCECLCLWVSLLVCGYLSLSVGVSVGFPTCGSCRSVTLQTFRPQPASLQTAVAWGSRHALQGQMVVIAEILDPHVGEVPVEMSPGKLLPATSGPERLPGLHDVKVGHILICQLRVLGRWTFFLATVTPSLKRSS</sequence>
<keyword evidence="1" id="KW-1133">Transmembrane helix</keyword>
<feature type="signal peptide" evidence="2">
    <location>
        <begin position="1"/>
        <end position="20"/>
    </location>
</feature>
<name>Q6ZT95_HUMAN</name>
<keyword evidence="1" id="KW-0472">Membrane</keyword>
<keyword evidence="2" id="KW-0732">Signal</keyword>
<keyword evidence="1" id="KW-0812">Transmembrane</keyword>
<protein>
    <submittedName>
        <fullName evidence="3">cDNA FLJ44846 fis, clone BRACE3051144</fullName>
    </submittedName>
</protein>
<dbReference type="EMBL" id="AK126796">
    <property type="protein sequence ID" value="BAC86698.1"/>
    <property type="molecule type" value="mRNA"/>
</dbReference>
<evidence type="ECO:0000313" key="3">
    <source>
        <dbReference type="EMBL" id="BAC86698.1"/>
    </source>
</evidence>
<reference evidence="3" key="1">
    <citation type="submission" date="2003-07" db="EMBL/GenBank/DDBJ databases">
        <title>NEDO human cDNA sequencing project.</title>
        <authorList>
            <person name="Oshima A."/>
            <person name="Takahashi-Fujii A."/>
            <person name="Tanase T."/>
            <person name="Imose N."/>
            <person name="Takeuchi K."/>
            <person name="Arita M."/>
            <person name="Musashino K."/>
            <person name="Yuuki H."/>
            <person name="Hara H."/>
            <person name="Sugiyama T."/>
            <person name="Irie R."/>
            <person name="Otsuki T."/>
            <person name="Sato H."/>
            <person name="Wakamatsu A."/>
            <person name="Ishii S."/>
            <person name="Yamamoto J."/>
            <person name="Isono Y."/>
            <person name="Kawai-Hio Y."/>
            <person name="Saito K."/>
            <person name="Nishikawa T."/>
            <person name="Kimura K."/>
            <person name="Yamashita H."/>
            <person name="Matsuo K."/>
            <person name="Nakamura Y."/>
            <person name="Sekine M."/>
            <person name="Kikuchi H."/>
            <person name="Kanda K."/>
            <person name="Wagatsuma M."/>
            <person name="Murakawa K."/>
            <person name="Kanehori K."/>
            <person name="Sugiyama A."/>
            <person name="Kawakami B."/>
            <person name="Suzuki Y."/>
            <person name="Sugano S."/>
            <person name="Nagahari K."/>
            <person name="Masuho Y."/>
            <person name="Nagai K."/>
            <person name="Isogai T."/>
        </authorList>
    </citation>
    <scope>NUCLEOTIDE SEQUENCE</scope>
    <source>
        <tissue evidence="3">Cerebellum</tissue>
    </source>
</reference>
<accession>Q6ZT95</accession>
<evidence type="ECO:0000256" key="1">
    <source>
        <dbReference type="SAM" id="Phobius"/>
    </source>
</evidence>
<organism evidence="3">
    <name type="scientific">Homo sapiens</name>
    <name type="common">Human</name>
    <dbReference type="NCBI Taxonomy" id="9606"/>
    <lineage>
        <taxon>Eukaryota</taxon>
        <taxon>Metazoa</taxon>
        <taxon>Chordata</taxon>
        <taxon>Craniata</taxon>
        <taxon>Vertebrata</taxon>
        <taxon>Euteleostomi</taxon>
        <taxon>Mammalia</taxon>
        <taxon>Eutheria</taxon>
        <taxon>Euarchontoglires</taxon>
        <taxon>Primates</taxon>
        <taxon>Haplorrhini</taxon>
        <taxon>Catarrhini</taxon>
        <taxon>Hominidae</taxon>
        <taxon>Homo</taxon>
    </lineage>
</organism>
<evidence type="ECO:0000256" key="2">
    <source>
        <dbReference type="SAM" id="SignalP"/>
    </source>
</evidence>
<dbReference type="AlphaFoldDB" id="Q6ZT95"/>
<proteinExistence type="evidence at transcript level"/>
<feature type="transmembrane region" description="Helical" evidence="1">
    <location>
        <begin position="36"/>
        <end position="59"/>
    </location>
</feature>
<feature type="transmembrane region" description="Helical" evidence="1">
    <location>
        <begin position="66"/>
        <end position="88"/>
    </location>
</feature>
<feature type="chain" id="PRO_5004283933" evidence="2">
    <location>
        <begin position="21"/>
        <end position="195"/>
    </location>
</feature>